<dbReference type="EMBL" id="CAJNOC010004013">
    <property type="protein sequence ID" value="CAF1006513.1"/>
    <property type="molecule type" value="Genomic_DNA"/>
</dbReference>
<sequence length="287" mass="33046">MNTRSRARNDSIGQDQNQTNSLSNYQTSLEKTSRAHATLRKEKRIQQNLVTNRNVAINRLNSEFTHVSTSSDAYSESSSSLTSSSDERSRFSSQAMVVILDPREYMFEDAKTILDEMLREARSGKFPKKKFTNNGKEYEYTAYLNFTRSISLTNTEQKKIFFTCIFCGVKTKGHLGATSNTLSHLERHKNVPDLMEWLNLYKSDLGSSEMPIDEFSIKLVKYFIASNSAIAELDSQHFRNLFSDSKHKIPSSRTFKDKLLPEVFNLLNKRIACNCNRHVPNEWKPLR</sequence>
<proteinExistence type="predicted"/>
<evidence type="ECO:0000256" key="1">
    <source>
        <dbReference type="SAM" id="MobiDB-lite"/>
    </source>
</evidence>
<reference evidence="2" key="1">
    <citation type="submission" date="2021-02" db="EMBL/GenBank/DDBJ databases">
        <authorList>
            <person name="Nowell W R."/>
        </authorList>
    </citation>
    <scope>NUCLEOTIDE SEQUENCE</scope>
    <source>
        <strain evidence="2">Ploen Becks lab</strain>
    </source>
</reference>
<evidence type="ECO:0000313" key="3">
    <source>
        <dbReference type="Proteomes" id="UP000663879"/>
    </source>
</evidence>
<gene>
    <name evidence="2" type="ORF">OXX778_LOCUS16676</name>
</gene>
<feature type="compositionally biased region" description="Polar residues" evidence="1">
    <location>
        <begin position="11"/>
        <end position="30"/>
    </location>
</feature>
<feature type="region of interest" description="Disordered" evidence="1">
    <location>
        <begin position="1"/>
        <end position="34"/>
    </location>
</feature>
<comment type="caution">
    <text evidence="2">The sequence shown here is derived from an EMBL/GenBank/DDBJ whole genome shotgun (WGS) entry which is preliminary data.</text>
</comment>
<dbReference type="Proteomes" id="UP000663879">
    <property type="component" value="Unassembled WGS sequence"/>
</dbReference>
<dbReference type="AlphaFoldDB" id="A0A814H7V4"/>
<organism evidence="2 3">
    <name type="scientific">Brachionus calyciflorus</name>
    <dbReference type="NCBI Taxonomy" id="104777"/>
    <lineage>
        <taxon>Eukaryota</taxon>
        <taxon>Metazoa</taxon>
        <taxon>Spiralia</taxon>
        <taxon>Gnathifera</taxon>
        <taxon>Rotifera</taxon>
        <taxon>Eurotatoria</taxon>
        <taxon>Monogononta</taxon>
        <taxon>Pseudotrocha</taxon>
        <taxon>Ploima</taxon>
        <taxon>Brachionidae</taxon>
        <taxon>Brachionus</taxon>
    </lineage>
</organism>
<name>A0A814H7V4_9BILA</name>
<protein>
    <submittedName>
        <fullName evidence="2">Uncharacterized protein</fullName>
    </submittedName>
</protein>
<evidence type="ECO:0000313" key="2">
    <source>
        <dbReference type="EMBL" id="CAF1006513.1"/>
    </source>
</evidence>
<accession>A0A814H7V4</accession>
<keyword evidence="3" id="KW-1185">Reference proteome</keyword>